<accession>A0ABV6BMG9</accession>
<dbReference type="RefSeq" id="WP_379685688.1">
    <property type="nucleotide sequence ID" value="NZ_JBHLYW010000007.1"/>
</dbReference>
<evidence type="ECO:0000313" key="3">
    <source>
        <dbReference type="Proteomes" id="UP001589734"/>
    </source>
</evidence>
<comment type="caution">
    <text evidence="2">The sequence shown here is derived from an EMBL/GenBank/DDBJ whole genome shotgun (WGS) entry which is preliminary data.</text>
</comment>
<feature type="transmembrane region" description="Helical" evidence="1">
    <location>
        <begin position="48"/>
        <end position="69"/>
    </location>
</feature>
<keyword evidence="1" id="KW-1133">Transmembrane helix</keyword>
<reference evidence="2 3" key="1">
    <citation type="submission" date="2024-09" db="EMBL/GenBank/DDBJ databases">
        <authorList>
            <person name="Sun Q."/>
            <person name="Mori K."/>
        </authorList>
    </citation>
    <scope>NUCLEOTIDE SEQUENCE [LARGE SCALE GENOMIC DNA]</scope>
    <source>
        <strain evidence="2 3">CGMCC 1.12926</strain>
    </source>
</reference>
<evidence type="ECO:0000313" key="2">
    <source>
        <dbReference type="EMBL" id="MFC0076641.1"/>
    </source>
</evidence>
<evidence type="ECO:0008006" key="4">
    <source>
        <dbReference type="Google" id="ProtNLM"/>
    </source>
</evidence>
<sequence>MNRTEASMNAAEVKIVKHKNIKSMLFLFVFTAITSFLLWLLITDSFSLITTILTTAFVIITIVLFIDIVKKLNIAKKDIEQRIKVTDQFTVIKKYHSKSNNSYSYYIDFNSEDIKNYEITKKAFDPINVGDTIEIEYTKYAFWILKIEHNGVNIENKSRIQ</sequence>
<gene>
    <name evidence="2" type="ORF">ACFFLS_06305</name>
</gene>
<protein>
    <recommendedName>
        <fullName evidence="4">DUF3592 domain-containing protein</fullName>
    </recommendedName>
</protein>
<dbReference type="Proteomes" id="UP001589734">
    <property type="component" value="Unassembled WGS sequence"/>
</dbReference>
<evidence type="ECO:0000256" key="1">
    <source>
        <dbReference type="SAM" id="Phobius"/>
    </source>
</evidence>
<keyword evidence="3" id="KW-1185">Reference proteome</keyword>
<keyword evidence="1" id="KW-0472">Membrane</keyword>
<feature type="transmembrane region" description="Helical" evidence="1">
    <location>
        <begin position="24"/>
        <end position="42"/>
    </location>
</feature>
<keyword evidence="1" id="KW-0812">Transmembrane</keyword>
<dbReference type="EMBL" id="JBHLYW010000007">
    <property type="protein sequence ID" value="MFC0076641.1"/>
    <property type="molecule type" value="Genomic_DNA"/>
</dbReference>
<name>A0ABV6BMG9_9FLAO</name>
<proteinExistence type="predicted"/>
<organism evidence="2 3">
    <name type="scientific">Flavobacterium procerum</name>
    <dbReference type="NCBI Taxonomy" id="1455569"/>
    <lineage>
        <taxon>Bacteria</taxon>
        <taxon>Pseudomonadati</taxon>
        <taxon>Bacteroidota</taxon>
        <taxon>Flavobacteriia</taxon>
        <taxon>Flavobacteriales</taxon>
        <taxon>Flavobacteriaceae</taxon>
        <taxon>Flavobacterium</taxon>
    </lineage>
</organism>